<dbReference type="Gene3D" id="1.10.10.10">
    <property type="entry name" value="Winged helix-like DNA-binding domain superfamily/Winged helix DNA-binding domain"/>
    <property type="match status" value="1"/>
</dbReference>
<dbReference type="Proteomes" id="UP000030013">
    <property type="component" value="Unassembled WGS sequence"/>
</dbReference>
<reference evidence="1 2" key="1">
    <citation type="submission" date="2013-08" db="EMBL/GenBank/DDBJ databases">
        <title>The genome sequence of Knoellia aerolata.</title>
        <authorList>
            <person name="Zhu W."/>
            <person name="Wang G."/>
        </authorList>
    </citation>
    <scope>NUCLEOTIDE SEQUENCE [LARGE SCALE GENOMIC DNA]</scope>
    <source>
        <strain evidence="1 2">DSM 18566</strain>
    </source>
</reference>
<protein>
    <recommendedName>
        <fullName evidence="3">Transposase</fullName>
    </recommendedName>
</protein>
<dbReference type="InterPro" id="IPR009057">
    <property type="entry name" value="Homeodomain-like_sf"/>
</dbReference>
<evidence type="ECO:0008006" key="3">
    <source>
        <dbReference type="Google" id="ProtNLM"/>
    </source>
</evidence>
<feature type="non-terminal residue" evidence="1">
    <location>
        <position position="155"/>
    </location>
</feature>
<organism evidence="1 2">
    <name type="scientific">Knoellia aerolata DSM 18566</name>
    <dbReference type="NCBI Taxonomy" id="1385519"/>
    <lineage>
        <taxon>Bacteria</taxon>
        <taxon>Bacillati</taxon>
        <taxon>Actinomycetota</taxon>
        <taxon>Actinomycetes</taxon>
        <taxon>Micrococcales</taxon>
        <taxon>Intrasporangiaceae</taxon>
        <taxon>Knoellia</taxon>
    </lineage>
</organism>
<sequence>MSVAEQRYKAVLAVIGDGRTITEVASAWSVSRQTLHQWLTRYEEGGLEALSDRSHRPDSCPHQMSADIEVAVLELRRIHPGWGPRRIVFELAKQDTTASESGVYRALRRANLIDPSARRRRREDWKRWERARPMELWQMDVVGGIGACQMVCVRG</sequence>
<dbReference type="AlphaFoldDB" id="A0A0A0JM18"/>
<name>A0A0A0JM18_9MICO</name>
<dbReference type="SUPFAM" id="SSF46689">
    <property type="entry name" value="Homeodomain-like"/>
    <property type="match status" value="1"/>
</dbReference>
<dbReference type="eggNOG" id="COG2801">
    <property type="taxonomic scope" value="Bacteria"/>
</dbReference>
<dbReference type="EMBL" id="AVPL01000112">
    <property type="protein sequence ID" value="KGN36686.1"/>
    <property type="molecule type" value="Genomic_DNA"/>
</dbReference>
<gene>
    <name evidence="1" type="ORF">N801_01685</name>
</gene>
<dbReference type="Pfam" id="PF13565">
    <property type="entry name" value="HTH_32"/>
    <property type="match status" value="1"/>
</dbReference>
<keyword evidence="2" id="KW-1185">Reference proteome</keyword>
<dbReference type="InterPro" id="IPR036388">
    <property type="entry name" value="WH-like_DNA-bd_sf"/>
</dbReference>
<accession>A0A0A0JM18</accession>
<dbReference type="STRING" id="1385519.N801_01685"/>
<evidence type="ECO:0000313" key="1">
    <source>
        <dbReference type="EMBL" id="KGN36686.1"/>
    </source>
</evidence>
<comment type="caution">
    <text evidence="1">The sequence shown here is derived from an EMBL/GenBank/DDBJ whole genome shotgun (WGS) entry which is preliminary data.</text>
</comment>
<evidence type="ECO:0000313" key="2">
    <source>
        <dbReference type="Proteomes" id="UP000030013"/>
    </source>
</evidence>
<proteinExistence type="predicted"/>